<evidence type="ECO:0000256" key="1">
    <source>
        <dbReference type="SAM" id="MobiDB-lite"/>
    </source>
</evidence>
<sequence length="585" mass="67444">MDNAGNGVRGFQYKHTRFPQEKLAALSASLSVPGYLVAPLEGDTKYPETLFESKFIRDGYHEICPLSLSKGQSEHSSLLQILQANVIVSNDNNNNDNNDDNEKKNKSSSELSSFIERVKSDLKQWEFRRSARVVHRRDGLTRFLNRMVMQKTKEEELHKSKHNQYSTSTTSGATKKADWKDEWLREFSMGEKVDINTEEIPFFRLHTTDTVFPVLEGLSKYRCPLSQATWFIKVTWLKNKLPHEQLTSASYINNYDGQNRYGTMGLKVAEMMRLEWTKRIVLFLKMKIRSIPQYTTPGRARANKLIVSKKRQLNHLSRGLRQNNAPKSPSNNGSGKSKSQPEINKGNLMQYKYICLLARWQFDCSLLSRDYFLNELLKTMEGMRKPQGPRKRVLPLSLCCLLVSYVLDYAEHMSMPQIEKLWTICTKIHTQLLWLGSDDGEQESIYSNLDFKPLCCLLQLGVQIAGVLGRQRLGEKEWDDALPARFRNISNQNQRIPTKQTHSHSPAGRRNKKTSNVLCNENFLFCDIDSADKDKEEPPSTVLDFSKIRKPEPAIVDDAWAKVEYIPNTENLFHLLATARRLKRK</sequence>
<feature type="compositionally biased region" description="Low complexity" evidence="1">
    <location>
        <begin position="326"/>
        <end position="338"/>
    </location>
</feature>
<feature type="region of interest" description="Disordered" evidence="1">
    <location>
        <begin position="493"/>
        <end position="513"/>
    </location>
</feature>
<accession>A0A6S8BK28</accession>
<evidence type="ECO:0000313" key="2">
    <source>
        <dbReference type="EMBL" id="CAE0436188.1"/>
    </source>
</evidence>
<feature type="region of interest" description="Disordered" evidence="1">
    <location>
        <begin position="317"/>
        <end position="343"/>
    </location>
</feature>
<gene>
    <name evidence="2" type="ORF">ASTO00021_LOCUS6455</name>
    <name evidence="3" type="ORF">ASTO00021_LOCUS6456</name>
</gene>
<organism evidence="2">
    <name type="scientific">Aplanochytrium stocchinoi</name>
    <dbReference type="NCBI Taxonomy" id="215587"/>
    <lineage>
        <taxon>Eukaryota</taxon>
        <taxon>Sar</taxon>
        <taxon>Stramenopiles</taxon>
        <taxon>Bigyra</taxon>
        <taxon>Labyrinthulomycetes</taxon>
        <taxon>Thraustochytrida</taxon>
        <taxon>Thraustochytriidae</taxon>
        <taxon>Aplanochytrium</taxon>
    </lineage>
</organism>
<protein>
    <submittedName>
        <fullName evidence="2">Uncharacterized protein</fullName>
    </submittedName>
</protein>
<evidence type="ECO:0000313" key="3">
    <source>
        <dbReference type="EMBL" id="CAE0436189.1"/>
    </source>
</evidence>
<feature type="compositionally biased region" description="Polar residues" evidence="1">
    <location>
        <begin position="493"/>
        <end position="504"/>
    </location>
</feature>
<feature type="region of interest" description="Disordered" evidence="1">
    <location>
        <begin position="90"/>
        <end position="110"/>
    </location>
</feature>
<reference evidence="2" key="1">
    <citation type="submission" date="2021-01" db="EMBL/GenBank/DDBJ databases">
        <authorList>
            <person name="Corre E."/>
            <person name="Pelletier E."/>
            <person name="Niang G."/>
            <person name="Scheremetjew M."/>
            <person name="Finn R."/>
            <person name="Kale V."/>
            <person name="Holt S."/>
            <person name="Cochrane G."/>
            <person name="Meng A."/>
            <person name="Brown T."/>
            <person name="Cohen L."/>
        </authorList>
    </citation>
    <scope>NUCLEOTIDE SEQUENCE</scope>
    <source>
        <strain evidence="2">GSBS06</strain>
    </source>
</reference>
<dbReference type="AlphaFoldDB" id="A0A6S8BK28"/>
<dbReference type="EMBL" id="HBIN01008686">
    <property type="protein sequence ID" value="CAE0436188.1"/>
    <property type="molecule type" value="Transcribed_RNA"/>
</dbReference>
<dbReference type="EMBL" id="HBIN01008687">
    <property type="protein sequence ID" value="CAE0436189.1"/>
    <property type="molecule type" value="Transcribed_RNA"/>
</dbReference>
<proteinExistence type="predicted"/>
<name>A0A6S8BK28_9STRA</name>